<reference evidence="1" key="1">
    <citation type="submission" date="2014-11" db="EMBL/GenBank/DDBJ databases">
        <authorList>
            <person name="Amaro Gonzalez C."/>
        </authorList>
    </citation>
    <scope>NUCLEOTIDE SEQUENCE</scope>
</reference>
<name>A0A0E9SHJ0_ANGAN</name>
<reference evidence="1" key="2">
    <citation type="journal article" date="2015" name="Fish Shellfish Immunol.">
        <title>Early steps in the European eel (Anguilla anguilla)-Vibrio vulnificus interaction in the gills: Role of the RtxA13 toxin.</title>
        <authorList>
            <person name="Callol A."/>
            <person name="Pajuelo D."/>
            <person name="Ebbesson L."/>
            <person name="Teles M."/>
            <person name="MacKenzie S."/>
            <person name="Amaro C."/>
        </authorList>
    </citation>
    <scope>NUCLEOTIDE SEQUENCE</scope>
</reference>
<organism evidence="1">
    <name type="scientific">Anguilla anguilla</name>
    <name type="common">European freshwater eel</name>
    <name type="synonym">Muraena anguilla</name>
    <dbReference type="NCBI Taxonomy" id="7936"/>
    <lineage>
        <taxon>Eukaryota</taxon>
        <taxon>Metazoa</taxon>
        <taxon>Chordata</taxon>
        <taxon>Craniata</taxon>
        <taxon>Vertebrata</taxon>
        <taxon>Euteleostomi</taxon>
        <taxon>Actinopterygii</taxon>
        <taxon>Neopterygii</taxon>
        <taxon>Teleostei</taxon>
        <taxon>Anguilliformes</taxon>
        <taxon>Anguillidae</taxon>
        <taxon>Anguilla</taxon>
    </lineage>
</organism>
<dbReference type="EMBL" id="GBXM01067753">
    <property type="protein sequence ID" value="JAH40824.1"/>
    <property type="molecule type" value="Transcribed_RNA"/>
</dbReference>
<protein>
    <submittedName>
        <fullName evidence="1">Uncharacterized protein</fullName>
    </submittedName>
</protein>
<sequence length="12" mass="1362">MSSKQLSPIHFS</sequence>
<accession>A0A0E9SHJ0</accession>
<proteinExistence type="predicted"/>
<evidence type="ECO:0000313" key="1">
    <source>
        <dbReference type="EMBL" id="JAH40824.1"/>
    </source>
</evidence>